<dbReference type="EMBL" id="MNCJ02000326">
    <property type="protein sequence ID" value="KAF5782751.1"/>
    <property type="molecule type" value="Genomic_DNA"/>
</dbReference>
<proteinExistence type="predicted"/>
<gene>
    <name evidence="2" type="ORF">HanXRQr2_Chr11g0499761</name>
</gene>
<reference evidence="2" key="1">
    <citation type="journal article" date="2017" name="Nature">
        <title>The sunflower genome provides insights into oil metabolism, flowering and Asterid evolution.</title>
        <authorList>
            <person name="Badouin H."/>
            <person name="Gouzy J."/>
            <person name="Grassa C.J."/>
            <person name="Murat F."/>
            <person name="Staton S.E."/>
            <person name="Cottret L."/>
            <person name="Lelandais-Briere C."/>
            <person name="Owens G.L."/>
            <person name="Carrere S."/>
            <person name="Mayjonade B."/>
            <person name="Legrand L."/>
            <person name="Gill N."/>
            <person name="Kane N.C."/>
            <person name="Bowers J.E."/>
            <person name="Hubner S."/>
            <person name="Bellec A."/>
            <person name="Berard A."/>
            <person name="Berges H."/>
            <person name="Blanchet N."/>
            <person name="Boniface M.C."/>
            <person name="Brunel D."/>
            <person name="Catrice O."/>
            <person name="Chaidir N."/>
            <person name="Claudel C."/>
            <person name="Donnadieu C."/>
            <person name="Faraut T."/>
            <person name="Fievet G."/>
            <person name="Helmstetter N."/>
            <person name="King M."/>
            <person name="Knapp S.J."/>
            <person name="Lai Z."/>
            <person name="Le Paslier M.C."/>
            <person name="Lippi Y."/>
            <person name="Lorenzon L."/>
            <person name="Mandel J.R."/>
            <person name="Marage G."/>
            <person name="Marchand G."/>
            <person name="Marquand E."/>
            <person name="Bret-Mestries E."/>
            <person name="Morien E."/>
            <person name="Nambeesan S."/>
            <person name="Nguyen T."/>
            <person name="Pegot-Espagnet P."/>
            <person name="Pouilly N."/>
            <person name="Raftis F."/>
            <person name="Sallet E."/>
            <person name="Schiex T."/>
            <person name="Thomas J."/>
            <person name="Vandecasteele C."/>
            <person name="Vares D."/>
            <person name="Vear F."/>
            <person name="Vautrin S."/>
            <person name="Crespi M."/>
            <person name="Mangin B."/>
            <person name="Burke J.M."/>
            <person name="Salse J."/>
            <person name="Munos S."/>
            <person name="Vincourt P."/>
            <person name="Rieseberg L.H."/>
            <person name="Langlade N.B."/>
        </authorList>
    </citation>
    <scope>NUCLEOTIDE SEQUENCE</scope>
    <source>
        <tissue evidence="2">Leaves</tissue>
    </source>
</reference>
<dbReference type="Gramene" id="mRNA:HanXRQr2_Chr11g0499761">
    <property type="protein sequence ID" value="CDS:HanXRQr2_Chr11g0499761.1"/>
    <property type="gene ID" value="HanXRQr2_Chr11g0499761"/>
</dbReference>
<dbReference type="Proteomes" id="UP000215914">
    <property type="component" value="Unassembled WGS sequence"/>
</dbReference>
<name>A0A9K3N0R8_HELAN</name>
<keyword evidence="1" id="KW-0472">Membrane</keyword>
<reference evidence="2" key="2">
    <citation type="submission" date="2020-06" db="EMBL/GenBank/DDBJ databases">
        <title>Helianthus annuus Genome sequencing and assembly Release 2.</title>
        <authorList>
            <person name="Gouzy J."/>
            <person name="Langlade N."/>
            <person name="Munos S."/>
        </authorList>
    </citation>
    <scope>NUCLEOTIDE SEQUENCE</scope>
    <source>
        <tissue evidence="2">Leaves</tissue>
    </source>
</reference>
<keyword evidence="1" id="KW-0812">Transmembrane</keyword>
<organism evidence="2 3">
    <name type="scientific">Helianthus annuus</name>
    <name type="common">Common sunflower</name>
    <dbReference type="NCBI Taxonomy" id="4232"/>
    <lineage>
        <taxon>Eukaryota</taxon>
        <taxon>Viridiplantae</taxon>
        <taxon>Streptophyta</taxon>
        <taxon>Embryophyta</taxon>
        <taxon>Tracheophyta</taxon>
        <taxon>Spermatophyta</taxon>
        <taxon>Magnoliopsida</taxon>
        <taxon>eudicotyledons</taxon>
        <taxon>Gunneridae</taxon>
        <taxon>Pentapetalae</taxon>
        <taxon>asterids</taxon>
        <taxon>campanulids</taxon>
        <taxon>Asterales</taxon>
        <taxon>Asteraceae</taxon>
        <taxon>Asteroideae</taxon>
        <taxon>Heliantheae alliance</taxon>
        <taxon>Heliantheae</taxon>
        <taxon>Helianthus</taxon>
    </lineage>
</organism>
<dbReference type="AlphaFoldDB" id="A0A9K3N0R8"/>
<comment type="caution">
    <text evidence="2">The sequence shown here is derived from an EMBL/GenBank/DDBJ whole genome shotgun (WGS) entry which is preliminary data.</text>
</comment>
<evidence type="ECO:0000313" key="2">
    <source>
        <dbReference type="EMBL" id="KAF5782751.1"/>
    </source>
</evidence>
<keyword evidence="1" id="KW-1133">Transmembrane helix</keyword>
<keyword evidence="3" id="KW-1185">Reference proteome</keyword>
<evidence type="ECO:0000313" key="3">
    <source>
        <dbReference type="Proteomes" id="UP000215914"/>
    </source>
</evidence>
<sequence length="71" mass="8403">MSHLIGILEFSFHLLHLFPFQAMILTLSSVIFLVTSCEFRRKPNDSSKYFVSSPYNELYQILSTQNFMLFY</sequence>
<evidence type="ECO:0000256" key="1">
    <source>
        <dbReference type="SAM" id="Phobius"/>
    </source>
</evidence>
<feature type="transmembrane region" description="Helical" evidence="1">
    <location>
        <begin position="12"/>
        <end position="34"/>
    </location>
</feature>
<protein>
    <submittedName>
        <fullName evidence="2">Uncharacterized protein</fullName>
    </submittedName>
</protein>
<accession>A0A9K3N0R8</accession>